<dbReference type="Proteomes" id="UP000256269">
    <property type="component" value="Unassembled WGS sequence"/>
</dbReference>
<protein>
    <submittedName>
        <fullName evidence="1">Uncharacterized protein</fullName>
    </submittedName>
</protein>
<organism evidence="1 2">
    <name type="scientific">Kutzneria buriramensis</name>
    <dbReference type="NCBI Taxonomy" id="1045776"/>
    <lineage>
        <taxon>Bacteria</taxon>
        <taxon>Bacillati</taxon>
        <taxon>Actinomycetota</taxon>
        <taxon>Actinomycetes</taxon>
        <taxon>Pseudonocardiales</taxon>
        <taxon>Pseudonocardiaceae</taxon>
        <taxon>Kutzneria</taxon>
    </lineage>
</organism>
<sequence>MNIVERAVAASDVLSPLTVANPGEPTACLVEGLEGIARYAGEVVNETAQFARARARGQFGAPTRSGSASGDGSVLSVVQLTEALVAAV</sequence>
<evidence type="ECO:0000313" key="1">
    <source>
        <dbReference type="EMBL" id="REH27004.1"/>
    </source>
</evidence>
<proteinExistence type="predicted"/>
<keyword evidence="2" id="KW-1185">Reference proteome</keyword>
<dbReference type="AlphaFoldDB" id="A0A3E0GTF3"/>
<comment type="caution">
    <text evidence="1">The sequence shown here is derived from an EMBL/GenBank/DDBJ whole genome shotgun (WGS) entry which is preliminary data.</text>
</comment>
<name>A0A3E0GTF3_9PSEU</name>
<reference evidence="1 2" key="1">
    <citation type="submission" date="2018-08" db="EMBL/GenBank/DDBJ databases">
        <title>Genomic Encyclopedia of Archaeal and Bacterial Type Strains, Phase II (KMG-II): from individual species to whole genera.</title>
        <authorList>
            <person name="Goeker M."/>
        </authorList>
    </citation>
    <scope>NUCLEOTIDE SEQUENCE [LARGE SCALE GENOMIC DNA]</scope>
    <source>
        <strain evidence="1 2">DSM 45791</strain>
    </source>
</reference>
<gene>
    <name evidence="1" type="ORF">BCF44_13159</name>
</gene>
<evidence type="ECO:0000313" key="2">
    <source>
        <dbReference type="Proteomes" id="UP000256269"/>
    </source>
</evidence>
<accession>A0A3E0GTF3</accession>
<dbReference type="EMBL" id="QUNO01000031">
    <property type="protein sequence ID" value="REH27004.1"/>
    <property type="molecule type" value="Genomic_DNA"/>
</dbReference>
<dbReference type="RefSeq" id="WP_116181836.1">
    <property type="nucleotide sequence ID" value="NZ_CP144375.1"/>
</dbReference>